<evidence type="ECO:0000256" key="1">
    <source>
        <dbReference type="SAM" id="Phobius"/>
    </source>
</evidence>
<proteinExistence type="predicted"/>
<reference evidence="4 5" key="1">
    <citation type="submission" date="2015-12" db="EMBL/GenBank/DDBJ databases">
        <title>A stable core within a dynamic pangenome in Sulfolobus acidocaldarius.</title>
        <authorList>
            <person name="Anderson R."/>
            <person name="Kouris A."/>
            <person name="Seward C."/>
            <person name="Campbell K."/>
            <person name="Whitaker R."/>
        </authorList>
    </citation>
    <scope>NUCLEOTIDE SEQUENCE [LARGE SCALE GENOMIC DNA]</scope>
    <source>
        <strain evidence="2 5">GG12-C01-09</strain>
        <strain evidence="3 4">NG05B_CO5_07</strain>
    </source>
</reference>
<gene>
    <name evidence="2" type="ORF">ATY89_06520</name>
    <name evidence="3" type="ORF">ATZ20_09545</name>
</gene>
<feature type="transmembrane region" description="Helical" evidence="1">
    <location>
        <begin position="12"/>
        <end position="29"/>
    </location>
</feature>
<protein>
    <submittedName>
        <fullName evidence="3">Uncharacterized protein</fullName>
    </submittedName>
</protein>
<keyword evidence="1" id="KW-1133">Transmembrane helix</keyword>
<dbReference type="RefSeq" id="WP_011279103.1">
    <property type="nucleotide sequence ID" value="NZ_BHWZ01000006.1"/>
</dbReference>
<feature type="transmembrane region" description="Helical" evidence="1">
    <location>
        <begin position="35"/>
        <end position="62"/>
    </location>
</feature>
<evidence type="ECO:0000313" key="3">
    <source>
        <dbReference type="EMBL" id="ALU32361.1"/>
    </source>
</evidence>
<dbReference type="STRING" id="1435377.SUSAZ_10905"/>
<dbReference type="PaxDb" id="1435377-SUSAZ_10905"/>
<dbReference type="EMBL" id="CP013695">
    <property type="protein sequence ID" value="ALU32361.1"/>
    <property type="molecule type" value="Genomic_DNA"/>
</dbReference>
<dbReference type="Proteomes" id="UP000060043">
    <property type="component" value="Chromosome"/>
</dbReference>
<sequence length="527" mass="60186">MSALMRLRNYYYYLFVVVGIILIVFFIAFRSRPGFFLIAPTMLGAGIGLLAAGVILTLNSFLKFKKTIQMEGDSDNSIIAFLADPKNLFEQAKSRFGSFTLSTRYFAMIGDVLYKNRTLIYLMIIDGREYAKLYITVKNRRVTFNLDYKGPKLSELKDYLSTSISKLRRRRVPSNVRIPAYVTDFDDMPKVAPVSEKVKEYEKLLEEKYNVYPLYLLFVGCMANYDEIGVLGFLEYLYKYGDNLTDVSPRVKIVDNVCCGFNKYISGDLSGARNDVAYIEKLLENNSAEGIYFLCPEGFYVYTRFGGKKGFFGYDVIKPYVRDKVYGCTWAKKIGVDVDYQITHKTTQKEGEAKSVCPFITYKLGVLSVYTRKVIEVNIGNLDKILVDEVLNSINTASLNSAKEIASNLSALKTGNPDYFVKLVSPIIRKKFIENFRQSLKEYETWIKSLDPMFLKTIVSKVYEMSEKTLDEEKIDNLVKLIGKNASYENREIAGSDEFVKYLKIALKSVVEPKLIQSLFDELLVNG</sequence>
<dbReference type="GeneID" id="14552829"/>
<name>A0A0U3GUH3_9CREN</name>
<evidence type="ECO:0000313" key="4">
    <source>
        <dbReference type="Proteomes" id="UP000060043"/>
    </source>
</evidence>
<dbReference type="OrthoDB" id="23478at2157"/>
<evidence type="ECO:0000313" key="5">
    <source>
        <dbReference type="Proteomes" id="UP000065473"/>
    </source>
</evidence>
<evidence type="ECO:0000313" key="2">
    <source>
        <dbReference type="EMBL" id="ALU29628.1"/>
    </source>
</evidence>
<keyword evidence="1" id="KW-0472">Membrane</keyword>
<organism evidence="3 4">
    <name type="scientific">Sulfolobus acidocaldarius</name>
    <dbReference type="NCBI Taxonomy" id="2285"/>
    <lineage>
        <taxon>Archaea</taxon>
        <taxon>Thermoproteota</taxon>
        <taxon>Thermoprotei</taxon>
        <taxon>Sulfolobales</taxon>
        <taxon>Sulfolobaceae</taxon>
        <taxon>Sulfolobus</taxon>
    </lineage>
</organism>
<accession>A0A0U3GUH3</accession>
<dbReference type="Proteomes" id="UP000065473">
    <property type="component" value="Chromosome"/>
</dbReference>
<dbReference type="EMBL" id="CP013694">
    <property type="protein sequence ID" value="ALU29628.1"/>
    <property type="molecule type" value="Genomic_DNA"/>
</dbReference>
<dbReference type="AlphaFoldDB" id="A0A0U3GUH3"/>
<keyword evidence="1" id="KW-0812">Transmembrane</keyword>